<keyword evidence="2" id="KW-1185">Reference proteome</keyword>
<protein>
    <submittedName>
        <fullName evidence="1">Uncharacterized protein</fullName>
    </submittedName>
</protein>
<dbReference type="EMBL" id="ML986607">
    <property type="protein sequence ID" value="KAF2265370.1"/>
    <property type="molecule type" value="Genomic_DNA"/>
</dbReference>
<dbReference type="Proteomes" id="UP000800093">
    <property type="component" value="Unassembled WGS sequence"/>
</dbReference>
<name>A0A9P4KBB4_9PLEO</name>
<evidence type="ECO:0000313" key="1">
    <source>
        <dbReference type="EMBL" id="KAF2265370.1"/>
    </source>
</evidence>
<accession>A0A9P4KBB4</accession>
<evidence type="ECO:0000313" key="2">
    <source>
        <dbReference type="Proteomes" id="UP000800093"/>
    </source>
</evidence>
<dbReference type="OrthoDB" id="9992527at2759"/>
<proteinExistence type="predicted"/>
<organism evidence="1 2">
    <name type="scientific">Lojkania enalia</name>
    <dbReference type="NCBI Taxonomy" id="147567"/>
    <lineage>
        <taxon>Eukaryota</taxon>
        <taxon>Fungi</taxon>
        <taxon>Dikarya</taxon>
        <taxon>Ascomycota</taxon>
        <taxon>Pezizomycotina</taxon>
        <taxon>Dothideomycetes</taxon>
        <taxon>Pleosporomycetidae</taxon>
        <taxon>Pleosporales</taxon>
        <taxon>Pleosporales incertae sedis</taxon>
        <taxon>Lojkania</taxon>
    </lineage>
</organism>
<comment type="caution">
    <text evidence="1">The sequence shown here is derived from an EMBL/GenBank/DDBJ whole genome shotgun (WGS) entry which is preliminary data.</text>
</comment>
<reference evidence="2" key="1">
    <citation type="journal article" date="2020" name="Stud. Mycol.">
        <title>101 Dothideomycetes genomes: A test case for predicting lifestyles and emergence of pathogens.</title>
        <authorList>
            <person name="Haridas S."/>
            <person name="Albert R."/>
            <person name="Binder M."/>
            <person name="Bloem J."/>
            <person name="LaButti K."/>
            <person name="Salamov A."/>
            <person name="Andreopoulos B."/>
            <person name="Baker S."/>
            <person name="Barry K."/>
            <person name="Bills G."/>
            <person name="Bluhm B."/>
            <person name="Cannon C."/>
            <person name="Castanera R."/>
            <person name="Culley D."/>
            <person name="Daum C."/>
            <person name="Ezra D."/>
            <person name="Gonzalez J."/>
            <person name="Henrissat B."/>
            <person name="Kuo A."/>
            <person name="Liang C."/>
            <person name="Lipzen A."/>
            <person name="Lutzoni F."/>
            <person name="Magnuson J."/>
            <person name="Mondo S."/>
            <person name="Nolan M."/>
            <person name="Ohm R."/>
            <person name="Pangilinan J."/>
            <person name="Park H.-J."/>
            <person name="Ramirez L."/>
            <person name="Alfaro M."/>
            <person name="Sun H."/>
            <person name="Tritt A."/>
            <person name="Yoshinaga Y."/>
            <person name="Zwiers L.-H."/>
            <person name="Turgeon B."/>
            <person name="Goodwin S."/>
            <person name="Spatafora J."/>
            <person name="Crous P."/>
            <person name="Grigoriev I."/>
        </authorList>
    </citation>
    <scope>NUCLEOTIDE SEQUENCE [LARGE SCALE GENOMIC DNA]</scope>
    <source>
        <strain evidence="2">CBS 304.66</strain>
    </source>
</reference>
<sequence length="242" mass="27989">MSKPSHRRAVSILQEFRDLLDKKWKREVVCQCPRRPRCVCKRRIVCVARMEDWMETTAPEHTSTNLTRLLDDLYRMVSRTVFPFEATSVLKRQGRCVRVLGALLSLGRGDLIDLFHGAGISDNVVLYNTKLVGHDQIGLLKYLEDNGVSNAMEIIDRFEREISVFCTPSLDMYMELNLENWKEDRRMLPFCKRQRISKKGGTATVYQVAIQKDFVSDPELASALEKSAYKDHEFDEASRVRP</sequence>
<dbReference type="AlphaFoldDB" id="A0A9P4KBB4"/>
<gene>
    <name evidence="1" type="ORF">CC78DRAFT_200218</name>
</gene>